<dbReference type="InterPro" id="IPR015424">
    <property type="entry name" value="PyrdxlP-dep_Trfase"/>
</dbReference>
<dbReference type="NCBIfam" id="NF006388">
    <property type="entry name" value="PRK08637.1"/>
    <property type="match status" value="1"/>
</dbReference>
<dbReference type="AlphaFoldDB" id="A0A398B8G4"/>
<dbReference type="SUPFAM" id="SSF53383">
    <property type="entry name" value="PLP-dependent transferases"/>
    <property type="match status" value="1"/>
</dbReference>
<dbReference type="EMBL" id="QWVS01000029">
    <property type="protein sequence ID" value="RID83996.1"/>
    <property type="molecule type" value="Genomic_DNA"/>
</dbReference>
<accession>A0A398B8G4</accession>
<dbReference type="Proteomes" id="UP000266016">
    <property type="component" value="Unassembled WGS sequence"/>
</dbReference>
<dbReference type="RefSeq" id="WP_119117979.1">
    <property type="nucleotide sequence ID" value="NZ_QWVS01000029.1"/>
</dbReference>
<evidence type="ECO:0000313" key="7">
    <source>
        <dbReference type="EMBL" id="RID83996.1"/>
    </source>
</evidence>
<dbReference type="InterPro" id="IPR004839">
    <property type="entry name" value="Aminotransferase_I/II_large"/>
</dbReference>
<evidence type="ECO:0000256" key="4">
    <source>
        <dbReference type="ARBA" id="ARBA00022679"/>
    </source>
</evidence>
<keyword evidence="5" id="KW-0663">Pyridoxal phosphate</keyword>
<evidence type="ECO:0000256" key="2">
    <source>
        <dbReference type="ARBA" id="ARBA00007441"/>
    </source>
</evidence>
<evidence type="ECO:0000256" key="5">
    <source>
        <dbReference type="ARBA" id="ARBA00022898"/>
    </source>
</evidence>
<comment type="caution">
    <text evidence="7">The sequence shown here is derived from an EMBL/GenBank/DDBJ whole genome shotgun (WGS) entry which is preliminary data.</text>
</comment>
<dbReference type="Gene3D" id="3.40.640.10">
    <property type="entry name" value="Type I PLP-dependent aspartate aminotransferase-like (Major domain)"/>
    <property type="match status" value="1"/>
</dbReference>
<dbReference type="Pfam" id="PF00155">
    <property type="entry name" value="Aminotran_1_2"/>
    <property type="match status" value="1"/>
</dbReference>
<keyword evidence="4 7" id="KW-0808">Transferase</keyword>
<comment type="similarity">
    <text evidence="2">Belongs to the class-I pyridoxal-phosphate-dependent aminotransferase family.</text>
</comment>
<dbReference type="PANTHER" id="PTHR46383">
    <property type="entry name" value="ASPARTATE AMINOTRANSFERASE"/>
    <property type="match status" value="1"/>
</dbReference>
<organism evidence="7 8">
    <name type="scientific">Peribacillus asahii</name>
    <dbReference type="NCBI Taxonomy" id="228899"/>
    <lineage>
        <taxon>Bacteria</taxon>
        <taxon>Bacillati</taxon>
        <taxon>Bacillota</taxon>
        <taxon>Bacilli</taxon>
        <taxon>Bacillales</taxon>
        <taxon>Bacillaceae</taxon>
        <taxon>Peribacillus</taxon>
    </lineage>
</organism>
<dbReference type="InterPro" id="IPR015422">
    <property type="entry name" value="PyrdxlP-dep_Trfase_small"/>
</dbReference>
<reference evidence="7 8" key="1">
    <citation type="submission" date="2018-08" db="EMBL/GenBank/DDBJ databases">
        <title>Bacillus jemisoniae sp. nov., Bacillus chryseoplanitiae sp. nov., Bacillus resnikiae sp. nov., and Bacillus frankliniae sp. nov., isolated from Viking spacecraft and associated surfaces.</title>
        <authorList>
            <person name="Seuylemezian A."/>
            <person name="Vaishampayan P."/>
        </authorList>
    </citation>
    <scope>NUCLEOTIDE SEQUENCE [LARGE SCALE GENOMIC DNA]</scope>
    <source>
        <strain evidence="7 8">MA001</strain>
    </source>
</reference>
<comment type="cofactor">
    <cofactor evidence="1">
        <name>pyridoxal 5'-phosphate</name>
        <dbReference type="ChEBI" id="CHEBI:597326"/>
    </cofactor>
</comment>
<dbReference type="GO" id="GO:0008483">
    <property type="term" value="F:transaminase activity"/>
    <property type="evidence" value="ECO:0007669"/>
    <property type="project" value="UniProtKB-KW"/>
</dbReference>
<gene>
    <name evidence="7" type="ORF">D1953_14890</name>
</gene>
<dbReference type="Gene3D" id="3.90.1150.10">
    <property type="entry name" value="Aspartate Aminotransferase, domain 1"/>
    <property type="match status" value="1"/>
</dbReference>
<dbReference type="PANTHER" id="PTHR46383:SF1">
    <property type="entry name" value="ASPARTATE AMINOTRANSFERASE"/>
    <property type="match status" value="1"/>
</dbReference>
<evidence type="ECO:0000313" key="8">
    <source>
        <dbReference type="Proteomes" id="UP000266016"/>
    </source>
</evidence>
<keyword evidence="3 7" id="KW-0032">Aminotransferase</keyword>
<protein>
    <submittedName>
        <fullName evidence="7">Aminotransferase class I/II-fold pyridoxal phosphate-dependent enzyme</fullName>
    </submittedName>
</protein>
<dbReference type="GO" id="GO:0030170">
    <property type="term" value="F:pyridoxal phosphate binding"/>
    <property type="evidence" value="ECO:0007669"/>
    <property type="project" value="InterPro"/>
</dbReference>
<dbReference type="InterPro" id="IPR050596">
    <property type="entry name" value="AspAT/PAT-like"/>
</dbReference>
<sequence length="436" mass="49319">MNALAEQLNEAIKNENPFTYNMLSDLGKKLYYPKGILSQSAEASKKAYRFDATIGIATENHVPMHFQHIQKHFIGYAPEEIYSYAPPAGKQALRELWEAKLLGDNPSLQTRSFGLPIVTNALTHGLSITADLFANTGDSVIVPDKYWGNYQSIFHIRRGANLLTYPLFNENGCFHTDALRSILLKQKSEGKAIVLLNFPNNPTGYTPHREEMEEIISALYEAAQEGINIVAILDDAYFGLFYENSVKESLFGQLAGLHPRILPIKVDGVTKESYVWGLRVGFITYASQSSIILDALEQKTKGLIRGTVSSGSHLSQTVILHSLKSAEFEWEKQQKFELMKQRASKVKEILNQEKYEQYWSYYPFNSGYFMCLKLKQINAEDLRIHLLDRYGIGVVAINSTDLRIAFSCVEEQDIAELFDLIYQGVKDLIESNIMGE</sequence>
<dbReference type="CDD" id="cd00609">
    <property type="entry name" value="AAT_like"/>
    <property type="match status" value="1"/>
</dbReference>
<name>A0A398B8G4_9BACI</name>
<evidence type="ECO:0000256" key="1">
    <source>
        <dbReference type="ARBA" id="ARBA00001933"/>
    </source>
</evidence>
<dbReference type="InterPro" id="IPR015421">
    <property type="entry name" value="PyrdxlP-dep_Trfase_major"/>
</dbReference>
<dbReference type="GO" id="GO:0006520">
    <property type="term" value="P:amino acid metabolic process"/>
    <property type="evidence" value="ECO:0007669"/>
    <property type="project" value="InterPro"/>
</dbReference>
<keyword evidence="8" id="KW-1185">Reference proteome</keyword>
<evidence type="ECO:0000259" key="6">
    <source>
        <dbReference type="Pfam" id="PF00155"/>
    </source>
</evidence>
<feature type="domain" description="Aminotransferase class I/classII large" evidence="6">
    <location>
        <begin position="79"/>
        <end position="419"/>
    </location>
</feature>
<proteinExistence type="inferred from homology"/>
<evidence type="ECO:0000256" key="3">
    <source>
        <dbReference type="ARBA" id="ARBA00022576"/>
    </source>
</evidence>